<evidence type="ECO:0000256" key="1">
    <source>
        <dbReference type="SAM" id="MobiDB-lite"/>
    </source>
</evidence>
<sequence>MRKIFFFAVLILCASCDDGDIVIDPLTFDNTDIQPACGDITLFKISDNKEEALIMKISPSSSTPPVFTTVDTLNFTINNEANKVVYRIFDDEVSNSYFCQDVPPTTPLATEEWYAPSGTIQIITTVEDDDQDGVPTSQEGVVYNDDGTVNQEESRDTDGDGFPDYIDNDDDDDNILTSEEIDFDDQKQLILIDTDGDDTPNYLDADDDNDNIPTIDEDLNGDGNPANDTTDIDGETIPNYLTTVAAVETTNHFGRKANKYQRIYTSVIKIINGFQLVNEGDEEIKYDVDEYYFGTIETPISQTEKL</sequence>
<reference evidence="2" key="1">
    <citation type="submission" date="2022-11" db="EMBL/GenBank/DDBJ databases">
        <title>High-quality draft genome sequence of Galbibacter sp. strain CMA-7.</title>
        <authorList>
            <person name="Wei L."/>
            <person name="Dong C."/>
            <person name="Shao Z."/>
        </authorList>
    </citation>
    <scope>NUCLEOTIDE SEQUENCE</scope>
    <source>
        <strain evidence="2">CMA-7</strain>
    </source>
</reference>
<feature type="region of interest" description="Disordered" evidence="1">
    <location>
        <begin position="128"/>
        <end position="165"/>
    </location>
</feature>
<organism evidence="2 3">
    <name type="scientific">Galbibacter pacificus</name>
    <dbReference type="NCBI Taxonomy" id="2996052"/>
    <lineage>
        <taxon>Bacteria</taxon>
        <taxon>Pseudomonadati</taxon>
        <taxon>Bacteroidota</taxon>
        <taxon>Flavobacteriia</taxon>
        <taxon>Flavobacteriales</taxon>
        <taxon>Flavobacteriaceae</taxon>
        <taxon>Galbibacter</taxon>
    </lineage>
</organism>
<protein>
    <recommendedName>
        <fullName evidence="4">Calcium-binding protein</fullName>
    </recommendedName>
</protein>
<accession>A0ABT6FV25</accession>
<evidence type="ECO:0000313" key="3">
    <source>
        <dbReference type="Proteomes" id="UP001153642"/>
    </source>
</evidence>
<dbReference type="EMBL" id="JAPMUA010000005">
    <property type="protein sequence ID" value="MDG3587119.1"/>
    <property type="molecule type" value="Genomic_DNA"/>
</dbReference>
<dbReference type="RefSeq" id="WP_277900619.1">
    <property type="nucleotide sequence ID" value="NZ_JAPMUA010000005.1"/>
</dbReference>
<dbReference type="Proteomes" id="UP001153642">
    <property type="component" value="Unassembled WGS sequence"/>
</dbReference>
<evidence type="ECO:0008006" key="4">
    <source>
        <dbReference type="Google" id="ProtNLM"/>
    </source>
</evidence>
<keyword evidence="3" id="KW-1185">Reference proteome</keyword>
<proteinExistence type="predicted"/>
<gene>
    <name evidence="2" type="ORF">OSR52_14690</name>
</gene>
<name>A0ABT6FV25_9FLAO</name>
<evidence type="ECO:0000313" key="2">
    <source>
        <dbReference type="EMBL" id="MDG3587119.1"/>
    </source>
</evidence>
<comment type="caution">
    <text evidence="2">The sequence shown here is derived from an EMBL/GenBank/DDBJ whole genome shotgun (WGS) entry which is preliminary data.</text>
</comment>